<name>B3RI90_TRIAD</name>
<keyword evidence="1" id="KW-0808">Transferase</keyword>
<dbReference type="EMBL" id="DS985241">
    <property type="protein sequence ID" value="EDV28977.1"/>
    <property type="molecule type" value="Genomic_DNA"/>
</dbReference>
<dbReference type="SMART" id="SM00072">
    <property type="entry name" value="GuKc"/>
    <property type="match status" value="1"/>
</dbReference>
<dbReference type="GeneID" id="6749394"/>
<dbReference type="InParanoid" id="B3RI90"/>
<dbReference type="PROSITE" id="PS51450">
    <property type="entry name" value="LRR"/>
    <property type="match status" value="2"/>
</dbReference>
<proteinExistence type="predicted"/>
<dbReference type="InterPro" id="IPR001611">
    <property type="entry name" value="Leu-rich_rpt"/>
</dbReference>
<protein>
    <recommendedName>
        <fullName evidence="2">Guanylate kinase-like domain-containing protein</fullName>
    </recommendedName>
</protein>
<keyword evidence="4" id="KW-1185">Reference proteome</keyword>
<dbReference type="GO" id="GO:0005829">
    <property type="term" value="C:cytosol"/>
    <property type="evidence" value="ECO:0000318"/>
    <property type="project" value="GO_Central"/>
</dbReference>
<dbReference type="InterPro" id="IPR027417">
    <property type="entry name" value="P-loop_NTPase"/>
</dbReference>
<evidence type="ECO:0000313" key="3">
    <source>
        <dbReference type="EMBL" id="EDV28977.1"/>
    </source>
</evidence>
<dbReference type="InterPro" id="IPR008145">
    <property type="entry name" value="GK/Ca_channel_bsu"/>
</dbReference>
<dbReference type="PANTHER" id="PTHR23117:SF18">
    <property type="entry name" value="LEUCINE-RICH REPEAT AND GUANYLATE KINASE DOMAIN-CONTAINING PROTEIN"/>
    <property type="match status" value="1"/>
</dbReference>
<dbReference type="OrthoDB" id="6334211at2759"/>
<dbReference type="SUPFAM" id="SSF52075">
    <property type="entry name" value="Outer arm dynein light chain 1"/>
    <property type="match status" value="1"/>
</dbReference>
<dbReference type="SUPFAM" id="SSF52540">
    <property type="entry name" value="P-loop containing nucleoside triphosphate hydrolases"/>
    <property type="match status" value="1"/>
</dbReference>
<evidence type="ECO:0000259" key="2">
    <source>
        <dbReference type="PROSITE" id="PS50052"/>
    </source>
</evidence>
<dbReference type="Pfam" id="PF00625">
    <property type="entry name" value="Guanylate_kin"/>
    <property type="match status" value="1"/>
</dbReference>
<dbReference type="PROSITE" id="PS50052">
    <property type="entry name" value="GUANYLATE_KINASE_2"/>
    <property type="match status" value="1"/>
</dbReference>
<evidence type="ECO:0000313" key="4">
    <source>
        <dbReference type="Proteomes" id="UP000009022"/>
    </source>
</evidence>
<dbReference type="GO" id="GO:0004385">
    <property type="term" value="F:GMP kinase activity"/>
    <property type="evidence" value="ECO:0000318"/>
    <property type="project" value="GO_Central"/>
</dbReference>
<dbReference type="OMA" id="VFIAHEE"/>
<dbReference type="InterPro" id="IPR008144">
    <property type="entry name" value="Guanylate_kin-like_dom"/>
</dbReference>
<dbReference type="PhylomeDB" id="B3RI90"/>
<dbReference type="RefSeq" id="XP_002108179.1">
    <property type="nucleotide sequence ID" value="XM_002108143.1"/>
</dbReference>
<dbReference type="Gene3D" id="3.40.50.300">
    <property type="entry name" value="P-loop containing nucleotide triphosphate hydrolases"/>
    <property type="match status" value="1"/>
</dbReference>
<dbReference type="eggNOG" id="KOG0531">
    <property type="taxonomic scope" value="Eukaryota"/>
</dbReference>
<dbReference type="Pfam" id="PF14580">
    <property type="entry name" value="LRR_9"/>
    <property type="match status" value="1"/>
</dbReference>
<dbReference type="HOGENOM" id="CLU_394487_0_0_1"/>
<dbReference type="AlphaFoldDB" id="B3RI90"/>
<dbReference type="PANTHER" id="PTHR23117">
    <property type="entry name" value="GUANYLATE KINASE-RELATED"/>
    <property type="match status" value="1"/>
</dbReference>
<accession>B3RI90</accession>
<organism evidence="3 4">
    <name type="scientific">Trichoplax adhaerens</name>
    <name type="common">Trichoplax reptans</name>
    <dbReference type="NCBI Taxonomy" id="10228"/>
    <lineage>
        <taxon>Eukaryota</taxon>
        <taxon>Metazoa</taxon>
        <taxon>Placozoa</taxon>
        <taxon>Uniplacotomia</taxon>
        <taxon>Trichoplacea</taxon>
        <taxon>Trichoplacidae</taxon>
        <taxon>Trichoplax</taxon>
    </lineage>
</organism>
<dbReference type="KEGG" id="tad:TRIADDRAFT_52391"/>
<sequence length="699" mass="79929">MSAKLRVLLPSSTQNLDLKTPGSVFIAHEEDSASETNILQLETFTYQKEASEHDVQKSDSDDDDSTLNEENAAISVEMIAEALSNYGRSPDGLQRVFLDVELIGRNLIDITDIAKFNYLQKATLSYNKITDLTSLSYLPHLVYVDVSHNELTKLLDFKPPTNLKGNNKIKKIENIETLKWLQHFYLANNFVRSLKGLQNHEMLETIDLEDNQIIDYTEIKYLKDLDSLRELNLKGNPVQSLPDYRLSMLYRIPWLISLDHKKALETEKVAAKNIFAPKTESVACLNFVNHHMHSFAQSRKLYDSTESQLHKSYPIIVFVGPSGSEKKNLMFKLIDEFPSNIGYCQPLTTRAASTKEKDLKHYLFVSEDKFEMQIKLGRFLQTCEIFGQKYGITRNSIEKIARRKLICLIHTNLQGALTLRCSHFKPRFLLLIPFSHKKHENRLRKTARFSDGQITQILASREEYINFNTETPGFFDCVINTDDDCNTMAYKPLRSIAKKMIGTKNNSPIAHSRISRHDVTTNGVSTHYFSHRTISESTGTNSTPISYFEPTKFHFEDTQDGQAIEEQEAPRPGTRGDYSIAYEKMKQMGFKPQSAPLQLESDDSSVYSEYSHKRPMSAPETVSDVEINGSKHIADNTKSISSLTDNGKHQAQFKLYQSEPKDNKRNSVIEQFNDEMKVWAEVMVDHEVDNVSTNKEIVL</sequence>
<evidence type="ECO:0000256" key="1">
    <source>
        <dbReference type="ARBA" id="ARBA00022679"/>
    </source>
</evidence>
<dbReference type="Proteomes" id="UP000009022">
    <property type="component" value="Unassembled WGS sequence"/>
</dbReference>
<reference evidence="3" key="1">
    <citation type="journal article" date="2008" name="Nature">
        <title>The Trichoplax genome and the nature of placozoans.</title>
        <authorList>
            <person name="Srivastava M."/>
            <person name="Begovic E."/>
            <person name="Chapman J."/>
            <person name="Putnam N.H."/>
            <person name="Hellsten U."/>
            <person name="Kawashima T."/>
            <person name="Kuo A."/>
            <person name="Mitros T."/>
            <person name="Salamov A."/>
            <person name="Carpenter M.L."/>
            <person name="Signorovitch A.Y."/>
            <person name="Moreno M.A."/>
            <person name="Kamm K."/>
            <person name="Grimwood J."/>
            <person name="Schmutz J."/>
            <person name="Shapiro H."/>
            <person name="Grigoriev I.V."/>
            <person name="Buss L.W."/>
            <person name="Schierwater B."/>
            <person name="Dellaporta S.L."/>
            <person name="Rokhsar D.S."/>
        </authorList>
    </citation>
    <scope>NUCLEOTIDE SEQUENCE [LARGE SCALE GENOMIC DNA]</scope>
    <source>
        <strain evidence="3">Grell-BS-1999</strain>
    </source>
</reference>
<dbReference type="SMART" id="SM00365">
    <property type="entry name" value="LRR_SD22"/>
    <property type="match status" value="3"/>
</dbReference>
<dbReference type="FunFam" id="3.80.10.10:FF:000191">
    <property type="entry name" value="Leucine rich repeats and guanylate kinase domain containing"/>
    <property type="match status" value="1"/>
</dbReference>
<dbReference type="InterPro" id="IPR032675">
    <property type="entry name" value="LRR_dom_sf"/>
</dbReference>
<dbReference type="STRING" id="10228.B3RI90"/>
<gene>
    <name evidence="3" type="ORF">TRIADDRAFT_52391</name>
</gene>
<dbReference type="Gene3D" id="3.80.10.10">
    <property type="entry name" value="Ribonuclease Inhibitor"/>
    <property type="match status" value="2"/>
</dbReference>
<dbReference type="CTD" id="6749394"/>
<dbReference type="eggNOG" id="KOG0707">
    <property type="taxonomic scope" value="Eukaryota"/>
</dbReference>
<feature type="domain" description="Guanylate kinase-like" evidence="2">
    <location>
        <begin position="313"/>
        <end position="498"/>
    </location>
</feature>